<evidence type="ECO:0000313" key="2">
    <source>
        <dbReference type="Proteomes" id="UP000308197"/>
    </source>
</evidence>
<organism evidence="1 2">
    <name type="scientific">Polyporus arcularius HHB13444</name>
    <dbReference type="NCBI Taxonomy" id="1314778"/>
    <lineage>
        <taxon>Eukaryota</taxon>
        <taxon>Fungi</taxon>
        <taxon>Dikarya</taxon>
        <taxon>Basidiomycota</taxon>
        <taxon>Agaricomycotina</taxon>
        <taxon>Agaricomycetes</taxon>
        <taxon>Polyporales</taxon>
        <taxon>Polyporaceae</taxon>
        <taxon>Polyporus</taxon>
    </lineage>
</organism>
<sequence length="223" mass="25673">RGLSQLAAKELDLRTGQMNDALQAIRTGIGYKSMLFRKKVRGATSTRAKLRSFDEVHVADDGIRKHVRIYMQARQAALRLFLPGDEVRRTAFLAKYKTIARDELKASTTVLEAFTQGLRDKHEAWFWTMEDNEEGKTDAWTRSFRRMLWLRAHARKERWMEEKILVPFEMDCTVRFFTARGAGWRGLQAASPTPGHHAYAARQAHMWEALASHAASSFQYARA</sequence>
<evidence type="ECO:0000313" key="1">
    <source>
        <dbReference type="EMBL" id="TFK78795.1"/>
    </source>
</evidence>
<reference evidence="1 2" key="1">
    <citation type="journal article" date="2019" name="Nat. Ecol. Evol.">
        <title>Megaphylogeny resolves global patterns of mushroom evolution.</title>
        <authorList>
            <person name="Varga T."/>
            <person name="Krizsan K."/>
            <person name="Foldi C."/>
            <person name="Dima B."/>
            <person name="Sanchez-Garcia M."/>
            <person name="Sanchez-Ramirez S."/>
            <person name="Szollosi G.J."/>
            <person name="Szarkandi J.G."/>
            <person name="Papp V."/>
            <person name="Albert L."/>
            <person name="Andreopoulos W."/>
            <person name="Angelini C."/>
            <person name="Antonin V."/>
            <person name="Barry K.W."/>
            <person name="Bougher N.L."/>
            <person name="Buchanan P."/>
            <person name="Buyck B."/>
            <person name="Bense V."/>
            <person name="Catcheside P."/>
            <person name="Chovatia M."/>
            <person name="Cooper J."/>
            <person name="Damon W."/>
            <person name="Desjardin D."/>
            <person name="Finy P."/>
            <person name="Geml J."/>
            <person name="Haridas S."/>
            <person name="Hughes K."/>
            <person name="Justo A."/>
            <person name="Karasinski D."/>
            <person name="Kautmanova I."/>
            <person name="Kiss B."/>
            <person name="Kocsube S."/>
            <person name="Kotiranta H."/>
            <person name="LaButti K.M."/>
            <person name="Lechner B.E."/>
            <person name="Liimatainen K."/>
            <person name="Lipzen A."/>
            <person name="Lukacs Z."/>
            <person name="Mihaltcheva S."/>
            <person name="Morgado L.N."/>
            <person name="Niskanen T."/>
            <person name="Noordeloos M.E."/>
            <person name="Ohm R.A."/>
            <person name="Ortiz-Santana B."/>
            <person name="Ovrebo C."/>
            <person name="Racz N."/>
            <person name="Riley R."/>
            <person name="Savchenko A."/>
            <person name="Shiryaev A."/>
            <person name="Soop K."/>
            <person name="Spirin V."/>
            <person name="Szebenyi C."/>
            <person name="Tomsovsky M."/>
            <person name="Tulloss R.E."/>
            <person name="Uehling J."/>
            <person name="Grigoriev I.V."/>
            <person name="Vagvolgyi C."/>
            <person name="Papp T."/>
            <person name="Martin F.M."/>
            <person name="Miettinen O."/>
            <person name="Hibbett D.S."/>
            <person name="Nagy L.G."/>
        </authorList>
    </citation>
    <scope>NUCLEOTIDE SEQUENCE [LARGE SCALE GENOMIC DNA]</scope>
    <source>
        <strain evidence="1 2">HHB13444</strain>
    </source>
</reference>
<keyword evidence="2" id="KW-1185">Reference proteome</keyword>
<dbReference type="STRING" id="1314778.A0A5C3NNG1"/>
<dbReference type="EMBL" id="ML212323">
    <property type="protein sequence ID" value="TFK78795.1"/>
    <property type="molecule type" value="Genomic_DNA"/>
</dbReference>
<gene>
    <name evidence="1" type="ORF">K466DRAFT_506714</name>
</gene>
<dbReference type="Proteomes" id="UP000308197">
    <property type="component" value="Unassembled WGS sequence"/>
</dbReference>
<accession>A0A5C3NNG1</accession>
<dbReference type="AlphaFoldDB" id="A0A5C3NNG1"/>
<protein>
    <submittedName>
        <fullName evidence="1">Uncharacterized protein</fullName>
    </submittedName>
</protein>
<dbReference type="InParanoid" id="A0A5C3NNG1"/>
<feature type="non-terminal residue" evidence="1">
    <location>
        <position position="1"/>
    </location>
</feature>
<name>A0A5C3NNG1_9APHY</name>
<proteinExistence type="predicted"/>